<protein>
    <submittedName>
        <fullName evidence="4 5">Uncharacterized protein LOC111120689</fullName>
    </submittedName>
</protein>
<keyword evidence="2" id="KW-0732">Signal</keyword>
<organism evidence="3 4">
    <name type="scientific">Crassostrea virginica</name>
    <name type="common">Eastern oyster</name>
    <dbReference type="NCBI Taxonomy" id="6565"/>
    <lineage>
        <taxon>Eukaryota</taxon>
        <taxon>Metazoa</taxon>
        <taxon>Spiralia</taxon>
        <taxon>Lophotrochozoa</taxon>
        <taxon>Mollusca</taxon>
        <taxon>Bivalvia</taxon>
        <taxon>Autobranchia</taxon>
        <taxon>Pteriomorphia</taxon>
        <taxon>Ostreida</taxon>
        <taxon>Ostreoidea</taxon>
        <taxon>Ostreidae</taxon>
        <taxon>Crassostrea</taxon>
    </lineage>
</organism>
<dbReference type="RefSeq" id="XP_022317313.1">
    <property type="nucleotide sequence ID" value="XM_022461605.1"/>
</dbReference>
<feature type="signal peptide" evidence="2">
    <location>
        <begin position="1"/>
        <end position="25"/>
    </location>
</feature>
<feature type="coiled-coil region" evidence="1">
    <location>
        <begin position="546"/>
        <end position="580"/>
    </location>
</feature>
<evidence type="ECO:0000313" key="6">
    <source>
        <dbReference type="RefSeq" id="XP_022317315.1"/>
    </source>
</evidence>
<dbReference type="GeneID" id="111120689"/>
<evidence type="ECO:0000256" key="1">
    <source>
        <dbReference type="SAM" id="Coils"/>
    </source>
</evidence>
<evidence type="ECO:0000256" key="2">
    <source>
        <dbReference type="SAM" id="SignalP"/>
    </source>
</evidence>
<dbReference type="RefSeq" id="XP_022317315.1">
    <property type="nucleotide sequence ID" value="XM_022461607.1"/>
</dbReference>
<dbReference type="Proteomes" id="UP000694844">
    <property type="component" value="Chromosome 2"/>
</dbReference>
<feature type="chain" id="PRO_5044666188" evidence="2">
    <location>
        <begin position="26"/>
        <end position="668"/>
    </location>
</feature>
<name>A0A8B8CN88_CRAVI</name>
<keyword evidence="3" id="KW-1185">Reference proteome</keyword>
<evidence type="ECO:0000313" key="5">
    <source>
        <dbReference type="RefSeq" id="XP_022317314.1"/>
    </source>
</evidence>
<dbReference type="OrthoDB" id="10456397at2759"/>
<gene>
    <name evidence="4 5 6" type="primary">LOC111120689</name>
</gene>
<accession>A0A8B8CN88</accession>
<evidence type="ECO:0000313" key="3">
    <source>
        <dbReference type="Proteomes" id="UP000694844"/>
    </source>
</evidence>
<dbReference type="KEGG" id="cvn:111120689"/>
<proteinExistence type="predicted"/>
<evidence type="ECO:0000313" key="4">
    <source>
        <dbReference type="RefSeq" id="XP_022317313.1"/>
    </source>
</evidence>
<keyword evidence="1" id="KW-0175">Coiled coil</keyword>
<sequence>MPRSKESLNFLLVLSLLHVASKVLIRTVQSVTSRLNTTLEQLLILHRHGLFHSWKTKECCQCNQSFKNSTSILSSAEWNLLFQKTKEDCERASNVECSCCFQANGGLDPESFSINMATCILEKAEALEENEIKNIRIIRDIKDRLVQNREEATLAEDKFTSLSDDLNKALHHMSKQHGDEYYNDIVETIQKIDSQEPDDDEARRTLKRFDQDNQVRLDTNENKMRPLKLELHRVDSMRSDISVCGSDEETPSESGQKMDADDVLLLADNQITQDTDSVDLGDSDFDDEEEEREYGKVLERMKEKFGYLHRKCVAVGKDLTDVRQRLERSWSVPESRAQPEEALRQELKEIGMMRKFIDTKLDDDDVRHVYLPYEDFQIIDNQGVNFESPYLRHMSTTTRYNGNTIQRPPRPTFQSYTQLHSSKKQLSQSLSSISNIFKRNLHAASSWRLDQIPRKYDQGNMVTSLAKSEGNLLGTSSSRPGNELGKGKEFEEVRPFIREHTSSGFRIDYSKYEKCIKESEKVLEDPLSAGIDKESILCEKQHGHYLSMCEQQSQGLVKKCENLKQKIQQLKSRFDNCEHLLSDNAGLCENMGKRYERHSSEVMRISSVPSVKPEPSVKLVNTEPPYQRYTSSSSIVALRGKTWISIWILLPCSRMTKNPFWKEDLATL</sequence>
<reference evidence="4 5" key="1">
    <citation type="submission" date="2025-04" db="UniProtKB">
        <authorList>
            <consortium name="RefSeq"/>
        </authorList>
    </citation>
    <scope>IDENTIFICATION</scope>
    <source>
        <tissue evidence="4 5">Whole sample</tissue>
    </source>
</reference>
<dbReference type="RefSeq" id="XP_022317314.1">
    <property type="nucleotide sequence ID" value="XM_022461606.1"/>
</dbReference>
<dbReference type="AlphaFoldDB" id="A0A8B8CN88"/>